<dbReference type="GO" id="GO:0005886">
    <property type="term" value="C:plasma membrane"/>
    <property type="evidence" value="ECO:0007669"/>
    <property type="project" value="TreeGrafter"/>
</dbReference>
<feature type="domain" description="Major facilitator superfamily (MFS) profile" evidence="7">
    <location>
        <begin position="48"/>
        <end position="535"/>
    </location>
</feature>
<feature type="transmembrane region" description="Helical" evidence="6">
    <location>
        <begin position="437"/>
        <end position="457"/>
    </location>
</feature>
<sequence length="541" mass="57759">MPTMEMEKSEKTQTPALTPEELSQRSPTPSTEDEEEVHYVGHLKFSLIFIGLCLSVFQVALDEVVLGTAIATITDEFHSLQDTGWYGSAYLFTDCAFQLVFGRLYSMLPVKTVYLGALLLFEIGSIICATAPNSIALILGRTIAGIGAGGILSGALTILSQSVPRAKVAVFNGILGAVNGVAFICGPLLAGGIINGTTWRWIFYINPIMAAPTFAIIIFMLKVKAPTTPPTTWKQKIEKLDLPAFTLFLASILCLILALLWGGKEYSWKNARIIVLFILFGVLMGAFMAVQSRKGDEALVPMGIVKRRSIAFGMFFSFCTSGTGFILEYYLPIWLQVIKDLSVISSAVKLLPIIGAAVVFTTLCGILTPVIGHYVPFMIIATALLSVGMGLLSTLEYTSPIRDVLGYQVPAGVGLGCALQQTLVAAQTILPMNDIPIGVSLIVLAQTLGGTIALSAADTIYTGTLASTISARFPEVSASEVLNAGNREIRNLVPAESLATIMGLCNAAIVKTWYLSIGLAAASVIGVLGMEWKRVTAGPQK</sequence>
<feature type="transmembrane region" description="Helical" evidence="6">
    <location>
        <begin position="343"/>
        <end position="367"/>
    </location>
</feature>
<feature type="transmembrane region" description="Helical" evidence="6">
    <location>
        <begin position="112"/>
        <end position="132"/>
    </location>
</feature>
<evidence type="ECO:0000256" key="4">
    <source>
        <dbReference type="ARBA" id="ARBA00023136"/>
    </source>
</evidence>
<feature type="transmembrane region" description="Helical" evidence="6">
    <location>
        <begin position="310"/>
        <end position="331"/>
    </location>
</feature>
<evidence type="ECO:0000256" key="2">
    <source>
        <dbReference type="ARBA" id="ARBA00022692"/>
    </source>
</evidence>
<dbReference type="PANTHER" id="PTHR23501">
    <property type="entry name" value="MAJOR FACILITATOR SUPERFAMILY"/>
    <property type="match status" value="1"/>
</dbReference>
<dbReference type="RefSeq" id="XP_041555889.1">
    <property type="nucleotide sequence ID" value="XM_041703178.1"/>
</dbReference>
<dbReference type="InterPro" id="IPR036259">
    <property type="entry name" value="MFS_trans_sf"/>
</dbReference>
<dbReference type="SUPFAM" id="SSF103473">
    <property type="entry name" value="MFS general substrate transporter"/>
    <property type="match status" value="1"/>
</dbReference>
<dbReference type="GO" id="GO:0022857">
    <property type="term" value="F:transmembrane transporter activity"/>
    <property type="evidence" value="ECO:0007669"/>
    <property type="project" value="InterPro"/>
</dbReference>
<feature type="compositionally biased region" description="Basic and acidic residues" evidence="5">
    <location>
        <begin position="1"/>
        <end position="11"/>
    </location>
</feature>
<evidence type="ECO:0000256" key="3">
    <source>
        <dbReference type="ARBA" id="ARBA00022989"/>
    </source>
</evidence>
<dbReference type="OrthoDB" id="2985014at2759"/>
<dbReference type="PROSITE" id="PS50850">
    <property type="entry name" value="MFS"/>
    <property type="match status" value="1"/>
</dbReference>
<reference evidence="8" key="1">
    <citation type="submission" date="2021-01" db="EMBL/GenBank/DDBJ databases">
        <authorList>
            <consortium name="Aspergillus puulaauensis MK2 genome sequencing consortium"/>
            <person name="Kazuki M."/>
            <person name="Futagami T."/>
        </authorList>
    </citation>
    <scope>NUCLEOTIDE SEQUENCE</scope>
    <source>
        <strain evidence="8">MK2</strain>
    </source>
</reference>
<feature type="transmembrane region" description="Helical" evidence="6">
    <location>
        <begin position="171"/>
        <end position="195"/>
    </location>
</feature>
<keyword evidence="2 6" id="KW-0812">Transmembrane</keyword>
<feature type="transmembrane region" description="Helical" evidence="6">
    <location>
        <begin position="242"/>
        <end position="261"/>
    </location>
</feature>
<comment type="subcellular location">
    <subcellularLocation>
        <location evidence="1">Membrane</location>
        <topology evidence="1">Multi-pass membrane protein</topology>
    </subcellularLocation>
</comment>
<dbReference type="GeneID" id="64973700"/>
<feature type="transmembrane region" description="Helical" evidence="6">
    <location>
        <begin position="85"/>
        <end position="105"/>
    </location>
</feature>
<evidence type="ECO:0000313" key="8">
    <source>
        <dbReference type="EMBL" id="BCS23695.1"/>
    </source>
</evidence>
<keyword evidence="9" id="KW-1185">Reference proteome</keyword>
<dbReference type="CDD" id="cd17502">
    <property type="entry name" value="MFS_Azr1_MDR_like"/>
    <property type="match status" value="1"/>
</dbReference>
<evidence type="ECO:0000259" key="7">
    <source>
        <dbReference type="PROSITE" id="PS50850"/>
    </source>
</evidence>
<dbReference type="KEGG" id="apuu:APUU_40139S"/>
<dbReference type="Pfam" id="PF07690">
    <property type="entry name" value="MFS_1"/>
    <property type="match status" value="1"/>
</dbReference>
<protein>
    <recommendedName>
        <fullName evidence="7">Major facilitator superfamily (MFS) profile domain-containing protein</fullName>
    </recommendedName>
</protein>
<reference evidence="8" key="2">
    <citation type="submission" date="2021-02" db="EMBL/GenBank/DDBJ databases">
        <title>Aspergillus puulaauensis MK2 genome sequence.</title>
        <authorList>
            <person name="Futagami T."/>
            <person name="Mori K."/>
            <person name="Kadooka C."/>
            <person name="Tanaka T."/>
        </authorList>
    </citation>
    <scope>NUCLEOTIDE SEQUENCE</scope>
    <source>
        <strain evidence="8">MK2</strain>
    </source>
</reference>
<keyword evidence="3 6" id="KW-1133">Transmembrane helix</keyword>
<keyword evidence="4 6" id="KW-0472">Membrane</keyword>
<dbReference type="InterPro" id="IPR020846">
    <property type="entry name" value="MFS_dom"/>
</dbReference>
<feature type="transmembrane region" description="Helical" evidence="6">
    <location>
        <begin position="47"/>
        <end position="73"/>
    </location>
</feature>
<evidence type="ECO:0000256" key="5">
    <source>
        <dbReference type="SAM" id="MobiDB-lite"/>
    </source>
</evidence>
<feature type="transmembrane region" description="Helical" evidence="6">
    <location>
        <begin position="201"/>
        <end position="221"/>
    </location>
</feature>
<accession>A0A7R8ANK3</accession>
<evidence type="ECO:0000313" key="9">
    <source>
        <dbReference type="Proteomes" id="UP000654913"/>
    </source>
</evidence>
<organism evidence="8 9">
    <name type="scientific">Aspergillus puulaauensis</name>
    <dbReference type="NCBI Taxonomy" id="1220207"/>
    <lineage>
        <taxon>Eukaryota</taxon>
        <taxon>Fungi</taxon>
        <taxon>Dikarya</taxon>
        <taxon>Ascomycota</taxon>
        <taxon>Pezizomycotina</taxon>
        <taxon>Eurotiomycetes</taxon>
        <taxon>Eurotiomycetidae</taxon>
        <taxon>Eurotiales</taxon>
        <taxon>Aspergillaceae</taxon>
        <taxon>Aspergillus</taxon>
    </lineage>
</organism>
<feature type="transmembrane region" description="Helical" evidence="6">
    <location>
        <begin position="374"/>
        <end position="395"/>
    </location>
</feature>
<gene>
    <name evidence="8" type="ORF">APUU_40139S</name>
</gene>
<dbReference type="Proteomes" id="UP000654913">
    <property type="component" value="Chromosome 4"/>
</dbReference>
<name>A0A7R8ANK3_9EURO</name>
<evidence type="ECO:0000256" key="1">
    <source>
        <dbReference type="ARBA" id="ARBA00004141"/>
    </source>
</evidence>
<dbReference type="AlphaFoldDB" id="A0A7R8ANK3"/>
<dbReference type="Gene3D" id="1.20.1250.20">
    <property type="entry name" value="MFS general substrate transporter like domains"/>
    <property type="match status" value="1"/>
</dbReference>
<feature type="region of interest" description="Disordered" evidence="5">
    <location>
        <begin position="1"/>
        <end position="33"/>
    </location>
</feature>
<feature type="transmembrane region" description="Helical" evidence="6">
    <location>
        <begin position="138"/>
        <end position="159"/>
    </location>
</feature>
<proteinExistence type="predicted"/>
<evidence type="ECO:0000256" key="6">
    <source>
        <dbReference type="SAM" id="Phobius"/>
    </source>
</evidence>
<dbReference type="InterPro" id="IPR011701">
    <property type="entry name" value="MFS"/>
</dbReference>
<dbReference type="PANTHER" id="PTHR23501:SF199">
    <property type="entry name" value="MFS EFFLUX TRANSPORTER INPD-RELATED"/>
    <property type="match status" value="1"/>
</dbReference>
<feature type="transmembrane region" description="Helical" evidence="6">
    <location>
        <begin position="512"/>
        <end position="532"/>
    </location>
</feature>
<feature type="transmembrane region" description="Helical" evidence="6">
    <location>
        <begin position="273"/>
        <end position="290"/>
    </location>
</feature>
<dbReference type="EMBL" id="AP024446">
    <property type="protein sequence ID" value="BCS23695.1"/>
    <property type="molecule type" value="Genomic_DNA"/>
</dbReference>